<dbReference type="EMBL" id="RBWW01000003">
    <property type="protein sequence ID" value="RKS76037.1"/>
    <property type="molecule type" value="Genomic_DNA"/>
</dbReference>
<dbReference type="Proteomes" id="UP000268233">
    <property type="component" value="Unassembled WGS sequence"/>
</dbReference>
<evidence type="ECO:0000313" key="2">
    <source>
        <dbReference type="EMBL" id="RKS76037.1"/>
    </source>
</evidence>
<dbReference type="AlphaFoldDB" id="A0A495QRD8"/>
<feature type="region of interest" description="Disordered" evidence="1">
    <location>
        <begin position="136"/>
        <end position="166"/>
    </location>
</feature>
<proteinExistence type="predicted"/>
<gene>
    <name evidence="2" type="ORF">BDK61_4672</name>
</gene>
<feature type="region of interest" description="Disordered" evidence="1">
    <location>
        <begin position="1"/>
        <end position="78"/>
    </location>
</feature>
<evidence type="ECO:0000313" key="3">
    <source>
        <dbReference type="Proteomes" id="UP000268233"/>
    </source>
</evidence>
<accession>A0A495QRD8</accession>
<organism evidence="2 3">
    <name type="scientific">Haloarcula quadrata</name>
    <dbReference type="NCBI Taxonomy" id="182779"/>
    <lineage>
        <taxon>Archaea</taxon>
        <taxon>Methanobacteriati</taxon>
        <taxon>Methanobacteriota</taxon>
        <taxon>Stenosarchaea group</taxon>
        <taxon>Halobacteria</taxon>
        <taxon>Halobacteriales</taxon>
        <taxon>Haloarculaceae</taxon>
        <taxon>Haloarcula</taxon>
    </lineage>
</organism>
<feature type="non-terminal residue" evidence="2">
    <location>
        <position position="1"/>
    </location>
</feature>
<feature type="compositionally biased region" description="Low complexity" evidence="1">
    <location>
        <begin position="24"/>
        <end position="38"/>
    </location>
</feature>
<keyword evidence="3" id="KW-1185">Reference proteome</keyword>
<sequence length="166" mass="16866">SDGSDSPDGVGLETTVEGGGTEGTGTAASAATTEGDSGFTDDGQAATETSADGDATAKVDTGSEESADGSPDFGSYAPLARDAIEDVCGKVAPDDGGELANIAQELWSELGEDDYYRSMLTLSQIAAAEGMEFKPRELHTSVQQQATGDKPDAETTEQVDAPSVFS</sequence>
<name>A0A495QRD8_9EURY</name>
<reference evidence="2 3" key="1">
    <citation type="submission" date="2018-10" db="EMBL/GenBank/DDBJ databases">
        <title>Genomic Encyclopedia of Archaeal and Bacterial Type Strains, Phase II (KMG-II): from individual species to whole genera.</title>
        <authorList>
            <person name="Goeker M."/>
        </authorList>
    </citation>
    <scope>NUCLEOTIDE SEQUENCE [LARGE SCALE GENOMIC DNA]</scope>
    <source>
        <strain evidence="2 3">DSM 11927</strain>
    </source>
</reference>
<evidence type="ECO:0000256" key="1">
    <source>
        <dbReference type="SAM" id="MobiDB-lite"/>
    </source>
</evidence>
<protein>
    <submittedName>
        <fullName evidence="2">Uncharacterized protein</fullName>
    </submittedName>
</protein>
<comment type="caution">
    <text evidence="2">The sequence shown here is derived from an EMBL/GenBank/DDBJ whole genome shotgun (WGS) entry which is preliminary data.</text>
</comment>